<proteinExistence type="predicted"/>
<name>A0ABD0LZ56_9CAEN</name>
<sequence>MTLCRQASGGKKWGAPCTLHPSWPPAPSVPDCHTPIHCEEQGMTSSARERILFCLPFSRGQWCWKQFTRGFGENWWREGWRLTGWPAAVPSIVPSPE</sequence>
<dbReference type="Proteomes" id="UP001519460">
    <property type="component" value="Unassembled WGS sequence"/>
</dbReference>
<protein>
    <submittedName>
        <fullName evidence="1">Uncharacterized protein</fullName>
    </submittedName>
</protein>
<evidence type="ECO:0000313" key="1">
    <source>
        <dbReference type="EMBL" id="KAK7504746.1"/>
    </source>
</evidence>
<reference evidence="1 2" key="1">
    <citation type="journal article" date="2023" name="Sci. Data">
        <title>Genome assembly of the Korean intertidal mud-creeper Batillaria attramentaria.</title>
        <authorList>
            <person name="Patra A.K."/>
            <person name="Ho P.T."/>
            <person name="Jun S."/>
            <person name="Lee S.J."/>
            <person name="Kim Y."/>
            <person name="Won Y.J."/>
        </authorList>
    </citation>
    <scope>NUCLEOTIDE SEQUENCE [LARGE SCALE GENOMIC DNA]</scope>
    <source>
        <strain evidence="1">Wonlab-2016</strain>
    </source>
</reference>
<gene>
    <name evidence="1" type="ORF">BaRGS_00003774</name>
</gene>
<organism evidence="1 2">
    <name type="scientific">Batillaria attramentaria</name>
    <dbReference type="NCBI Taxonomy" id="370345"/>
    <lineage>
        <taxon>Eukaryota</taxon>
        <taxon>Metazoa</taxon>
        <taxon>Spiralia</taxon>
        <taxon>Lophotrochozoa</taxon>
        <taxon>Mollusca</taxon>
        <taxon>Gastropoda</taxon>
        <taxon>Caenogastropoda</taxon>
        <taxon>Sorbeoconcha</taxon>
        <taxon>Cerithioidea</taxon>
        <taxon>Batillariidae</taxon>
        <taxon>Batillaria</taxon>
    </lineage>
</organism>
<dbReference type="AlphaFoldDB" id="A0ABD0LZ56"/>
<comment type="caution">
    <text evidence="1">The sequence shown here is derived from an EMBL/GenBank/DDBJ whole genome shotgun (WGS) entry which is preliminary data.</text>
</comment>
<keyword evidence="2" id="KW-1185">Reference proteome</keyword>
<evidence type="ECO:0000313" key="2">
    <source>
        <dbReference type="Proteomes" id="UP001519460"/>
    </source>
</evidence>
<accession>A0ABD0LZ56</accession>
<dbReference type="EMBL" id="JACVVK020000013">
    <property type="protein sequence ID" value="KAK7504746.1"/>
    <property type="molecule type" value="Genomic_DNA"/>
</dbReference>